<dbReference type="SUPFAM" id="SSF55729">
    <property type="entry name" value="Acyl-CoA N-acyltransferases (Nat)"/>
    <property type="match status" value="1"/>
</dbReference>
<feature type="domain" description="N-acetyltransferase" evidence="1">
    <location>
        <begin position="44"/>
        <end position="187"/>
    </location>
</feature>
<dbReference type="PROSITE" id="PS51186">
    <property type="entry name" value="GNAT"/>
    <property type="match status" value="1"/>
</dbReference>
<dbReference type="Pfam" id="PF00583">
    <property type="entry name" value="Acetyltransf_1"/>
    <property type="match status" value="1"/>
</dbReference>
<dbReference type="InterPro" id="IPR000182">
    <property type="entry name" value="GNAT_dom"/>
</dbReference>
<evidence type="ECO:0000259" key="1">
    <source>
        <dbReference type="PROSITE" id="PS51186"/>
    </source>
</evidence>
<gene>
    <name evidence="2" type="ORF">LTR36_001069</name>
</gene>
<dbReference type="PANTHER" id="PTHR42791">
    <property type="entry name" value="GNAT FAMILY ACETYLTRANSFERASE"/>
    <property type="match status" value="1"/>
</dbReference>
<reference evidence="2 3" key="1">
    <citation type="submission" date="2021-11" db="EMBL/GenBank/DDBJ databases">
        <title>Black yeast isolated from Biological Soil Crust.</title>
        <authorList>
            <person name="Kurbessoian T."/>
        </authorList>
    </citation>
    <scope>NUCLEOTIDE SEQUENCE [LARGE SCALE GENOMIC DNA]</scope>
    <source>
        <strain evidence="2 3">CCFEE 5522</strain>
    </source>
</reference>
<accession>A0AAV9JPW0</accession>
<dbReference type="PANTHER" id="PTHR42791:SF14">
    <property type="entry name" value="N-ACETYLTRANSFERASE DOMAIN-CONTAINING PROTEIN"/>
    <property type="match status" value="1"/>
</dbReference>
<protein>
    <recommendedName>
        <fullName evidence="1">N-acetyltransferase domain-containing protein</fullName>
    </recommendedName>
</protein>
<sequence length="191" mass="21200">MADYGLAQAMFAADVSGKTRQQSVVDWARERWDNANNLTWVKVTDTDSGNEMIAAALWRFESGGEPSVPEEVKEEQRDAGPPSVFDAMGRLGKEFIQEFIGTKPHHWLSILVTRPDHQRRGAGSMLVKWGCDKADEQNVMCALTASVAGLATYTKQGFVVVKEADLDLRPYGVDETEIRRSMIRPAKAQAI</sequence>
<evidence type="ECO:0000313" key="2">
    <source>
        <dbReference type="EMBL" id="KAK4547413.1"/>
    </source>
</evidence>
<name>A0AAV9JPW0_9PEZI</name>
<proteinExistence type="predicted"/>
<dbReference type="InterPro" id="IPR052523">
    <property type="entry name" value="Trichothecene_AcTrans"/>
</dbReference>
<dbReference type="GO" id="GO:0016747">
    <property type="term" value="F:acyltransferase activity, transferring groups other than amino-acyl groups"/>
    <property type="evidence" value="ECO:0007669"/>
    <property type="project" value="InterPro"/>
</dbReference>
<evidence type="ECO:0000313" key="3">
    <source>
        <dbReference type="Proteomes" id="UP001324427"/>
    </source>
</evidence>
<dbReference type="Gene3D" id="3.40.630.30">
    <property type="match status" value="1"/>
</dbReference>
<dbReference type="AlphaFoldDB" id="A0AAV9JPW0"/>
<dbReference type="EMBL" id="JAVFHQ010000011">
    <property type="protein sequence ID" value="KAK4547413.1"/>
    <property type="molecule type" value="Genomic_DNA"/>
</dbReference>
<dbReference type="CDD" id="cd04301">
    <property type="entry name" value="NAT_SF"/>
    <property type="match status" value="1"/>
</dbReference>
<comment type="caution">
    <text evidence="2">The sequence shown here is derived from an EMBL/GenBank/DDBJ whole genome shotgun (WGS) entry which is preliminary data.</text>
</comment>
<dbReference type="InterPro" id="IPR016181">
    <property type="entry name" value="Acyl_CoA_acyltransferase"/>
</dbReference>
<organism evidence="2 3">
    <name type="scientific">Oleoguttula mirabilis</name>
    <dbReference type="NCBI Taxonomy" id="1507867"/>
    <lineage>
        <taxon>Eukaryota</taxon>
        <taxon>Fungi</taxon>
        <taxon>Dikarya</taxon>
        <taxon>Ascomycota</taxon>
        <taxon>Pezizomycotina</taxon>
        <taxon>Dothideomycetes</taxon>
        <taxon>Dothideomycetidae</taxon>
        <taxon>Mycosphaerellales</taxon>
        <taxon>Teratosphaeriaceae</taxon>
        <taxon>Oleoguttula</taxon>
    </lineage>
</organism>
<dbReference type="Proteomes" id="UP001324427">
    <property type="component" value="Unassembled WGS sequence"/>
</dbReference>
<keyword evidence="3" id="KW-1185">Reference proteome</keyword>